<dbReference type="EMBL" id="BMAO01037541">
    <property type="protein sequence ID" value="GFR18511.1"/>
    <property type="molecule type" value="Genomic_DNA"/>
</dbReference>
<name>A0A8X6H757_TRICU</name>
<comment type="caution">
    <text evidence="2">The sequence shown here is derived from an EMBL/GenBank/DDBJ whole genome shotgun (WGS) entry which is preliminary data.</text>
</comment>
<evidence type="ECO:0000313" key="3">
    <source>
        <dbReference type="Proteomes" id="UP000887116"/>
    </source>
</evidence>
<dbReference type="Proteomes" id="UP000887116">
    <property type="component" value="Unassembled WGS sequence"/>
</dbReference>
<feature type="region of interest" description="Disordered" evidence="1">
    <location>
        <begin position="12"/>
        <end position="45"/>
    </location>
</feature>
<proteinExistence type="predicted"/>
<dbReference type="AlphaFoldDB" id="A0A8X6H757"/>
<accession>A0A8X6H757</accession>
<evidence type="ECO:0000256" key="1">
    <source>
        <dbReference type="SAM" id="MobiDB-lite"/>
    </source>
</evidence>
<protein>
    <submittedName>
        <fullName evidence="2">Uncharacterized protein</fullName>
    </submittedName>
</protein>
<organism evidence="2 3">
    <name type="scientific">Trichonephila clavata</name>
    <name type="common">Joro spider</name>
    <name type="synonym">Nephila clavata</name>
    <dbReference type="NCBI Taxonomy" id="2740835"/>
    <lineage>
        <taxon>Eukaryota</taxon>
        <taxon>Metazoa</taxon>
        <taxon>Ecdysozoa</taxon>
        <taxon>Arthropoda</taxon>
        <taxon>Chelicerata</taxon>
        <taxon>Arachnida</taxon>
        <taxon>Araneae</taxon>
        <taxon>Araneomorphae</taxon>
        <taxon>Entelegynae</taxon>
        <taxon>Araneoidea</taxon>
        <taxon>Nephilidae</taxon>
        <taxon>Trichonephila</taxon>
    </lineage>
</organism>
<sequence length="77" mass="8367">MTCLYEHLYGKDNGEDVVSGRQDASLEASRGDGGPLHGQGDAVEGDEEQHGVIERFFRRDVVADLPEPARKRSAVIG</sequence>
<gene>
    <name evidence="2" type="ORF">TNCT_584531</name>
</gene>
<reference evidence="2" key="1">
    <citation type="submission" date="2020-07" db="EMBL/GenBank/DDBJ databases">
        <title>Multicomponent nature underlies the extraordinary mechanical properties of spider dragline silk.</title>
        <authorList>
            <person name="Kono N."/>
            <person name="Nakamura H."/>
            <person name="Mori M."/>
            <person name="Yoshida Y."/>
            <person name="Ohtoshi R."/>
            <person name="Malay A.D."/>
            <person name="Moran D.A.P."/>
            <person name="Tomita M."/>
            <person name="Numata K."/>
            <person name="Arakawa K."/>
        </authorList>
    </citation>
    <scope>NUCLEOTIDE SEQUENCE</scope>
</reference>
<keyword evidence="3" id="KW-1185">Reference proteome</keyword>
<evidence type="ECO:0000313" key="2">
    <source>
        <dbReference type="EMBL" id="GFR18511.1"/>
    </source>
</evidence>